<evidence type="ECO:0000256" key="1">
    <source>
        <dbReference type="SAM" id="MobiDB-lite"/>
    </source>
</evidence>
<feature type="region of interest" description="Disordered" evidence="1">
    <location>
        <begin position="81"/>
        <end position="106"/>
    </location>
</feature>
<protein>
    <recommendedName>
        <fullName evidence="4">TAZ-type domain-containing protein</fullName>
    </recommendedName>
</protein>
<dbReference type="KEGG" id="ehx:EMIHUDRAFT_454354"/>
<reference evidence="3" key="1">
    <citation type="journal article" date="2013" name="Nature">
        <title>Pan genome of the phytoplankton Emiliania underpins its global distribution.</title>
        <authorList>
            <person name="Read B.A."/>
            <person name="Kegel J."/>
            <person name="Klute M.J."/>
            <person name="Kuo A."/>
            <person name="Lefebvre S.C."/>
            <person name="Maumus F."/>
            <person name="Mayer C."/>
            <person name="Miller J."/>
            <person name="Monier A."/>
            <person name="Salamov A."/>
            <person name="Young J."/>
            <person name="Aguilar M."/>
            <person name="Claverie J.M."/>
            <person name="Frickenhaus S."/>
            <person name="Gonzalez K."/>
            <person name="Herman E.K."/>
            <person name="Lin Y.C."/>
            <person name="Napier J."/>
            <person name="Ogata H."/>
            <person name="Sarno A.F."/>
            <person name="Shmutz J."/>
            <person name="Schroeder D."/>
            <person name="de Vargas C."/>
            <person name="Verret F."/>
            <person name="von Dassow P."/>
            <person name="Valentin K."/>
            <person name="Van de Peer Y."/>
            <person name="Wheeler G."/>
            <person name="Dacks J.B."/>
            <person name="Delwiche C.F."/>
            <person name="Dyhrman S.T."/>
            <person name="Glockner G."/>
            <person name="John U."/>
            <person name="Richards T."/>
            <person name="Worden A.Z."/>
            <person name="Zhang X."/>
            <person name="Grigoriev I.V."/>
            <person name="Allen A.E."/>
            <person name="Bidle K."/>
            <person name="Borodovsky M."/>
            <person name="Bowler C."/>
            <person name="Brownlee C."/>
            <person name="Cock J.M."/>
            <person name="Elias M."/>
            <person name="Gladyshev V.N."/>
            <person name="Groth M."/>
            <person name="Guda C."/>
            <person name="Hadaegh A."/>
            <person name="Iglesias-Rodriguez M.D."/>
            <person name="Jenkins J."/>
            <person name="Jones B.M."/>
            <person name="Lawson T."/>
            <person name="Leese F."/>
            <person name="Lindquist E."/>
            <person name="Lobanov A."/>
            <person name="Lomsadze A."/>
            <person name="Malik S.B."/>
            <person name="Marsh M.E."/>
            <person name="Mackinder L."/>
            <person name="Mock T."/>
            <person name="Mueller-Roeber B."/>
            <person name="Pagarete A."/>
            <person name="Parker M."/>
            <person name="Probert I."/>
            <person name="Quesneville H."/>
            <person name="Raines C."/>
            <person name="Rensing S.A."/>
            <person name="Riano-Pachon D.M."/>
            <person name="Richier S."/>
            <person name="Rokitta S."/>
            <person name="Shiraiwa Y."/>
            <person name="Soanes D.M."/>
            <person name="van der Giezen M."/>
            <person name="Wahlund T.M."/>
            <person name="Williams B."/>
            <person name="Wilson W."/>
            <person name="Wolfe G."/>
            <person name="Wurch L.L."/>
        </authorList>
    </citation>
    <scope>NUCLEOTIDE SEQUENCE</scope>
</reference>
<dbReference type="PaxDb" id="2903-EOD22490"/>
<accession>A0A0D3KW24</accession>
<proteinExistence type="predicted"/>
<evidence type="ECO:0000313" key="3">
    <source>
        <dbReference type="Proteomes" id="UP000013827"/>
    </source>
</evidence>
<dbReference type="GeneID" id="17268040"/>
<evidence type="ECO:0000313" key="2">
    <source>
        <dbReference type="EnsemblProtists" id="EOD39959"/>
    </source>
</evidence>
<dbReference type="RefSeq" id="XP_005774919.1">
    <property type="nucleotide sequence ID" value="XM_005774862.1"/>
</dbReference>
<name>A0A0D3KW24_EMIH1</name>
<organism evidence="2 3">
    <name type="scientific">Emiliania huxleyi (strain CCMP1516)</name>
    <dbReference type="NCBI Taxonomy" id="280463"/>
    <lineage>
        <taxon>Eukaryota</taxon>
        <taxon>Haptista</taxon>
        <taxon>Haptophyta</taxon>
        <taxon>Prymnesiophyceae</taxon>
        <taxon>Isochrysidales</taxon>
        <taxon>Noelaerhabdaceae</taxon>
        <taxon>Emiliania</taxon>
    </lineage>
</organism>
<dbReference type="Proteomes" id="UP000013827">
    <property type="component" value="Unassembled WGS sequence"/>
</dbReference>
<dbReference type="EnsemblProtists" id="EOD22490">
    <property type="protein sequence ID" value="EOD22490"/>
    <property type="gene ID" value="EMIHUDRAFT_458151"/>
</dbReference>
<sequence length="364" mass="38279">MPAPGPSGATTVTVTLPALIDELKNHVSADKAPELDRLVAQARDNPKEQAAVKRRMGELATRQQLTAAVNALIERSATAPVPAPALSSGADSSSPSASGSEAGGSGSLPAELLPLIDSLDKEDFRASLIHCFHCRTPSCPVPGCVPLTAKLERLHAHVSSCTAAQAQGCALCRMWAYLKDYRDAVDHNSAAGASQQANTQAPGLCQALYVEPLLKSSQLLPRWKDGRVEWKRRKLDGGAEESVDPDLAAAWDMPAAARVGGAQDESGIPPLAELGAMGSLSALEQQLADAHEGRLGAGLPLGDSASFRMSGLPLASSLSSNFNLESVLKATSMTDLGLNFRRSASQLRDKNDELNDILSEFDSR</sequence>
<dbReference type="HOGENOM" id="CLU_761704_0_0_1"/>
<dbReference type="EnsemblProtists" id="EOD39959">
    <property type="protein sequence ID" value="EOD39959"/>
    <property type="gene ID" value="EMIHUDRAFT_454354"/>
</dbReference>
<keyword evidence="3" id="KW-1185">Reference proteome</keyword>
<dbReference type="GeneID" id="17285228"/>
<evidence type="ECO:0008006" key="4">
    <source>
        <dbReference type="Google" id="ProtNLM"/>
    </source>
</evidence>
<dbReference type="KEGG" id="ehx:EMIHUDRAFT_458151"/>
<feature type="compositionally biased region" description="Low complexity" evidence="1">
    <location>
        <begin position="84"/>
        <end position="100"/>
    </location>
</feature>
<reference evidence="2" key="2">
    <citation type="submission" date="2024-10" db="UniProtKB">
        <authorList>
            <consortium name="EnsemblProtists"/>
        </authorList>
    </citation>
    <scope>IDENTIFICATION</scope>
</reference>
<dbReference type="AlphaFoldDB" id="A0A0D3KW24"/>
<dbReference type="RefSeq" id="XP_005792388.1">
    <property type="nucleotide sequence ID" value="XM_005792331.1"/>
</dbReference>